<evidence type="ECO:0000313" key="18">
    <source>
        <dbReference type="EMBL" id="MST69384.1"/>
    </source>
</evidence>
<keyword evidence="3 9" id="KW-0645">Protease</keyword>
<dbReference type="InterPro" id="IPR003959">
    <property type="entry name" value="ATPase_AAA_core"/>
</dbReference>
<dbReference type="PRINTS" id="PR00830">
    <property type="entry name" value="ENDOLAPTASE"/>
</dbReference>
<dbReference type="InterPro" id="IPR027543">
    <property type="entry name" value="Lon_bac"/>
</dbReference>
<dbReference type="AlphaFoldDB" id="A0A6A8MBS7"/>
<dbReference type="InterPro" id="IPR008269">
    <property type="entry name" value="Lon_proteolytic"/>
</dbReference>
<organism evidence="18">
    <name type="scientific">Baileyella intestinalis</name>
    <dbReference type="NCBI Taxonomy" id="2606709"/>
    <lineage>
        <taxon>Bacteria</taxon>
        <taxon>Bacillati</taxon>
        <taxon>Bacillota</taxon>
        <taxon>Clostridia</taxon>
        <taxon>Peptostreptococcales</taxon>
        <taxon>Anaerovoracaceae</taxon>
        <taxon>Baileyella</taxon>
    </lineage>
</organism>
<feature type="active site" evidence="9 11">
    <location>
        <position position="707"/>
    </location>
</feature>
<protein>
    <recommendedName>
        <fullName evidence="9 10">Lon protease</fullName>
        <ecNumber evidence="9 10">3.4.21.53</ecNumber>
    </recommendedName>
    <alternativeName>
        <fullName evidence="9">ATP-dependent protease La</fullName>
    </alternativeName>
</protein>
<dbReference type="InterPro" id="IPR003593">
    <property type="entry name" value="AAA+_ATPase"/>
</dbReference>
<evidence type="ECO:0000256" key="10">
    <source>
        <dbReference type="PIRNR" id="PIRNR001174"/>
    </source>
</evidence>
<feature type="compositionally biased region" description="Acidic residues" evidence="15">
    <location>
        <begin position="810"/>
        <end position="820"/>
    </location>
</feature>
<dbReference type="InterPro" id="IPR054594">
    <property type="entry name" value="Lon_lid"/>
</dbReference>
<comment type="subcellular location">
    <subcellularLocation>
        <location evidence="1 9 10">Cytoplasm</location>
    </subcellularLocation>
</comment>
<keyword evidence="7 9" id="KW-0067">ATP-binding</keyword>
<dbReference type="Pfam" id="PF22667">
    <property type="entry name" value="Lon_lid"/>
    <property type="match status" value="1"/>
</dbReference>
<dbReference type="PIRSF" id="PIRSF001174">
    <property type="entry name" value="Lon_proteas"/>
    <property type="match status" value="1"/>
</dbReference>
<evidence type="ECO:0000256" key="5">
    <source>
        <dbReference type="ARBA" id="ARBA00022801"/>
    </source>
</evidence>
<evidence type="ECO:0000256" key="8">
    <source>
        <dbReference type="ARBA" id="ARBA00023016"/>
    </source>
</evidence>
<dbReference type="CDD" id="cd19500">
    <property type="entry name" value="RecA-like_Lon"/>
    <property type="match status" value="1"/>
</dbReference>
<dbReference type="Pfam" id="PF05362">
    <property type="entry name" value="Lon_C"/>
    <property type="match status" value="1"/>
</dbReference>
<evidence type="ECO:0000256" key="2">
    <source>
        <dbReference type="ARBA" id="ARBA00022490"/>
    </source>
</evidence>
<dbReference type="GO" id="GO:0004252">
    <property type="term" value="F:serine-type endopeptidase activity"/>
    <property type="evidence" value="ECO:0007669"/>
    <property type="project" value="UniProtKB-UniRule"/>
</dbReference>
<dbReference type="InterPro" id="IPR015947">
    <property type="entry name" value="PUA-like_sf"/>
</dbReference>
<dbReference type="InterPro" id="IPR027065">
    <property type="entry name" value="Lon_Prtase"/>
</dbReference>
<dbReference type="Gene3D" id="2.30.130.40">
    <property type="entry name" value="LON domain-like"/>
    <property type="match status" value="1"/>
</dbReference>
<evidence type="ECO:0000256" key="1">
    <source>
        <dbReference type="ARBA" id="ARBA00004496"/>
    </source>
</evidence>
<proteinExistence type="evidence at transcript level"/>
<evidence type="ECO:0000256" key="9">
    <source>
        <dbReference type="HAMAP-Rule" id="MF_01973"/>
    </source>
</evidence>
<dbReference type="PROSITE" id="PS51787">
    <property type="entry name" value="LON_N"/>
    <property type="match status" value="1"/>
</dbReference>
<comment type="subunit">
    <text evidence="9 10">Homohexamer. Organized in a ring with a central cavity.</text>
</comment>
<name>A0A6A8MBS7_9FIRM</name>
<dbReference type="Gene3D" id="3.30.230.10">
    <property type="match status" value="1"/>
</dbReference>
<dbReference type="RefSeq" id="WP_154572847.1">
    <property type="nucleotide sequence ID" value="NZ_VUNB01000005.1"/>
</dbReference>
<evidence type="ECO:0000256" key="4">
    <source>
        <dbReference type="ARBA" id="ARBA00022741"/>
    </source>
</evidence>
<comment type="function">
    <text evidence="9">ATP-dependent serine protease that mediates the selective degradation of mutant and abnormal proteins as well as certain short-lived regulatory proteins. Required for cellular homeostasis and for survival from DNA damage and developmental changes induced by stress. Degrades polypeptides processively to yield small peptide fragments that are 5 to 10 amino acids long. Binds to DNA in a double-stranded, site-specific manner.</text>
</comment>
<dbReference type="GO" id="GO:0043565">
    <property type="term" value="F:sequence-specific DNA binding"/>
    <property type="evidence" value="ECO:0007669"/>
    <property type="project" value="UniProtKB-UniRule"/>
</dbReference>
<evidence type="ECO:0000256" key="14">
    <source>
        <dbReference type="RuleBase" id="RU000591"/>
    </source>
</evidence>
<dbReference type="InterPro" id="IPR020568">
    <property type="entry name" value="Ribosomal_Su5_D2-typ_SF"/>
</dbReference>
<dbReference type="Gene3D" id="1.20.58.1480">
    <property type="match status" value="1"/>
</dbReference>
<gene>
    <name evidence="9 18" type="primary">lon</name>
    <name evidence="18" type="ORF">FYJ66_07250</name>
</gene>
<sequence>MEDKRILSLDELEEIAEDRENQEAEAPEETEASETPHTPYIPLRGQCFFPDTIVGFDIGRDMSLKAVEEAMSGDKYVAVTTQKDTAVNDPSKDDVYQTGVLIRLKQIVKRHEDYVRVLASCEQRIWVKDIFREDGMLTCTFNKLEDYYAGDSLNIEALIRVLKQYYFKYIDMSNAGEAAARALIEGVDDPAALCNIIAGEIEIGFEEKQNLLETNSLTARIEHLIDIINRENQILALTKRINNKVIHNLNRGQKEFYLREQMEVIKEELGEGDDDQEEINKWIEKLDALKLPEKTDAKIRKEITKFSKTNPMSPDANVSRTYIETILELPWHNSSKTNINIKRAEKILNEDHYGLEKVKERILENLAVMHLTKEIKGPILCLVGPPGVGKTSIARSIARATNREFVRMSLGGVRDEAEIRGHRRTYVGAIPGRVINSIIEAGTNNPLFLFDEVDKIGSDFRGDPASALLEVLDPEQNKEFTDHYLEIPFDLSKVMFITTANTTSTIPRPLLDRMEVIEVSSYIEEEKVKIAERYLIPKKMKEYAIKKSQLSFSESAIRQIINGYTREAGVRNLERQIAAACRKVARFIVTEDKKNYTITSRNIEKFLGRRIFLDDVTEKEPAVGVTTGLAWTAVGGVTLSIETVIMPGGGKMILTGQMGDVMKESATAAMGYIKSLSDEYGIPESKFKDHDIQIHIPEGATPKDGPSAGVTMCTALFSTLTNRPARRDVAMTGEITLRGRILPVGGIREKVLAAYRQGIREILIPAENKADLEDIPSSVRKKISFHFLTEARQAFEIVLGEPLPEKEDKEDSETSQDGEN</sequence>
<keyword evidence="8 9" id="KW-0346">Stress response</keyword>
<dbReference type="Pfam" id="PF02190">
    <property type="entry name" value="LON_substr_bdg"/>
    <property type="match status" value="1"/>
</dbReference>
<dbReference type="GO" id="GO:0005524">
    <property type="term" value="F:ATP binding"/>
    <property type="evidence" value="ECO:0007669"/>
    <property type="project" value="UniProtKB-UniRule"/>
</dbReference>
<reference evidence="18" key="1">
    <citation type="submission" date="2019-09" db="EMBL/GenBank/DDBJ databases">
        <title>In-depth cultivation of the pig gut microbiome towards novel bacterial diversity and tailored functional studies.</title>
        <authorList>
            <person name="Wylensek D."/>
            <person name="Hitch T.C.A."/>
            <person name="Clavel T."/>
        </authorList>
    </citation>
    <scope>NUCLEOTIDE SEQUENCE</scope>
    <source>
        <strain evidence="18">RF-744-FAT-WT-3</strain>
    </source>
</reference>
<evidence type="ECO:0000259" key="17">
    <source>
        <dbReference type="PROSITE" id="PS51787"/>
    </source>
</evidence>
<keyword evidence="4 9" id="KW-0547">Nucleotide-binding</keyword>
<comment type="caution">
    <text evidence="18">The sequence shown here is derived from an EMBL/GenBank/DDBJ whole genome shotgun (WGS) entry which is preliminary data.</text>
</comment>
<evidence type="ECO:0000256" key="15">
    <source>
        <dbReference type="SAM" id="MobiDB-lite"/>
    </source>
</evidence>
<comment type="catalytic activity">
    <reaction evidence="9 10 13">
        <text>Hydrolysis of proteins in presence of ATP.</text>
        <dbReference type="EC" id="3.4.21.53"/>
    </reaction>
</comment>
<keyword evidence="2 9" id="KW-0963">Cytoplasm</keyword>
<dbReference type="SMART" id="SM00382">
    <property type="entry name" value="AAA"/>
    <property type="match status" value="1"/>
</dbReference>
<evidence type="ECO:0000256" key="7">
    <source>
        <dbReference type="ARBA" id="ARBA00022840"/>
    </source>
</evidence>
<comment type="induction">
    <text evidence="9">By heat shock.</text>
</comment>
<feature type="region of interest" description="Disordered" evidence="15">
    <location>
        <begin position="1"/>
        <end position="40"/>
    </location>
</feature>
<dbReference type="GO" id="GO:0006515">
    <property type="term" value="P:protein quality control for misfolded or incompletely synthesized proteins"/>
    <property type="evidence" value="ECO:0007669"/>
    <property type="project" value="UniProtKB-UniRule"/>
</dbReference>
<dbReference type="FunFam" id="3.40.50.300:FF:000382">
    <property type="entry name" value="Lon protease homolog 2, peroxisomal"/>
    <property type="match status" value="1"/>
</dbReference>
<accession>A0A6A8MBS7</accession>
<dbReference type="GO" id="GO:0034605">
    <property type="term" value="P:cellular response to heat"/>
    <property type="evidence" value="ECO:0007669"/>
    <property type="project" value="UniProtKB-UniRule"/>
</dbReference>
<dbReference type="InterPro" id="IPR046336">
    <property type="entry name" value="Lon_prtase_N_sf"/>
</dbReference>
<dbReference type="Pfam" id="PF00004">
    <property type="entry name" value="AAA"/>
    <property type="match status" value="1"/>
</dbReference>
<feature type="compositionally biased region" description="Acidic residues" evidence="15">
    <location>
        <begin position="23"/>
        <end position="32"/>
    </location>
</feature>
<dbReference type="PROSITE" id="PS51786">
    <property type="entry name" value="LON_PROTEOLYTIC"/>
    <property type="match status" value="1"/>
</dbReference>
<feature type="binding site" evidence="9 12">
    <location>
        <begin position="384"/>
        <end position="391"/>
    </location>
    <ligand>
        <name>ATP</name>
        <dbReference type="ChEBI" id="CHEBI:30616"/>
    </ligand>
</feature>
<dbReference type="InterPro" id="IPR003111">
    <property type="entry name" value="Lon_prtase_N"/>
</dbReference>
<feature type="domain" description="Lon proteolytic" evidence="16">
    <location>
        <begin position="620"/>
        <end position="801"/>
    </location>
</feature>
<dbReference type="SMART" id="SM00464">
    <property type="entry name" value="LON"/>
    <property type="match status" value="1"/>
</dbReference>
<dbReference type="InterPro" id="IPR027417">
    <property type="entry name" value="P-loop_NTPase"/>
</dbReference>
<keyword evidence="6 9" id="KW-0720">Serine protease</keyword>
<evidence type="ECO:0000256" key="13">
    <source>
        <dbReference type="PROSITE-ProRule" id="PRU01122"/>
    </source>
</evidence>
<dbReference type="NCBIfam" id="TIGR00763">
    <property type="entry name" value="lon"/>
    <property type="match status" value="1"/>
</dbReference>
<dbReference type="EMBL" id="VUNB01000005">
    <property type="protein sequence ID" value="MST69384.1"/>
    <property type="molecule type" value="Genomic_DNA"/>
</dbReference>
<dbReference type="InterPro" id="IPR004815">
    <property type="entry name" value="Lon_bac/euk-typ"/>
</dbReference>
<dbReference type="InterPro" id="IPR014721">
    <property type="entry name" value="Ribsml_uS5_D2-typ_fold_subgr"/>
</dbReference>
<dbReference type="GO" id="GO:0005737">
    <property type="term" value="C:cytoplasm"/>
    <property type="evidence" value="ECO:0007669"/>
    <property type="project" value="UniProtKB-SubCell"/>
</dbReference>
<dbReference type="GO" id="GO:0004176">
    <property type="term" value="F:ATP-dependent peptidase activity"/>
    <property type="evidence" value="ECO:0007669"/>
    <property type="project" value="UniProtKB-UniRule"/>
</dbReference>
<dbReference type="Gene3D" id="1.20.5.5270">
    <property type="match status" value="1"/>
</dbReference>
<feature type="active site" evidence="9 11">
    <location>
        <position position="750"/>
    </location>
</feature>
<dbReference type="SUPFAM" id="SSF88697">
    <property type="entry name" value="PUA domain-like"/>
    <property type="match status" value="1"/>
</dbReference>
<feature type="region of interest" description="Disordered" evidence="15">
    <location>
        <begin position="800"/>
        <end position="820"/>
    </location>
</feature>
<dbReference type="Gene3D" id="3.40.50.300">
    <property type="entry name" value="P-loop containing nucleotide triphosphate hydrolases"/>
    <property type="match status" value="1"/>
</dbReference>
<evidence type="ECO:0000259" key="16">
    <source>
        <dbReference type="PROSITE" id="PS51786"/>
    </source>
</evidence>
<dbReference type="PANTHER" id="PTHR10046">
    <property type="entry name" value="ATP DEPENDENT LON PROTEASE FAMILY MEMBER"/>
    <property type="match status" value="1"/>
</dbReference>
<dbReference type="HAMAP" id="MF_01973">
    <property type="entry name" value="lon_bact"/>
    <property type="match status" value="1"/>
</dbReference>
<comment type="similarity">
    <text evidence="9 10 13 14">Belongs to the peptidase S16 family.</text>
</comment>
<dbReference type="InterPro" id="IPR008268">
    <property type="entry name" value="Peptidase_S16_AS"/>
</dbReference>
<evidence type="ECO:0000256" key="6">
    <source>
        <dbReference type="ARBA" id="ARBA00022825"/>
    </source>
</evidence>
<feature type="domain" description="Lon N-terminal" evidence="17">
    <location>
        <begin position="38"/>
        <end position="232"/>
    </location>
</feature>
<dbReference type="GO" id="GO:0016887">
    <property type="term" value="F:ATP hydrolysis activity"/>
    <property type="evidence" value="ECO:0007669"/>
    <property type="project" value="UniProtKB-UniRule"/>
</dbReference>
<dbReference type="EC" id="3.4.21.53" evidence="9 10"/>
<keyword evidence="5 9" id="KW-0378">Hydrolase</keyword>
<evidence type="ECO:0000256" key="12">
    <source>
        <dbReference type="PIRSR" id="PIRSR001174-2"/>
    </source>
</evidence>
<dbReference type="SUPFAM" id="SSF52540">
    <property type="entry name" value="P-loop containing nucleoside triphosphate hydrolases"/>
    <property type="match status" value="1"/>
</dbReference>
<dbReference type="SUPFAM" id="SSF54211">
    <property type="entry name" value="Ribosomal protein S5 domain 2-like"/>
    <property type="match status" value="1"/>
</dbReference>
<evidence type="ECO:0000256" key="11">
    <source>
        <dbReference type="PIRSR" id="PIRSR001174-1"/>
    </source>
</evidence>
<dbReference type="PROSITE" id="PS01046">
    <property type="entry name" value="LON_SER"/>
    <property type="match status" value="1"/>
</dbReference>
<dbReference type="Gene3D" id="1.10.8.60">
    <property type="match status" value="1"/>
</dbReference>
<evidence type="ECO:0000256" key="3">
    <source>
        <dbReference type="ARBA" id="ARBA00022670"/>
    </source>
</evidence>